<evidence type="ECO:0000313" key="2">
    <source>
        <dbReference type="EMBL" id="KAJ7311792.1"/>
    </source>
</evidence>
<evidence type="ECO:0000313" key="3">
    <source>
        <dbReference type="Proteomes" id="UP001218218"/>
    </source>
</evidence>
<feature type="region of interest" description="Disordered" evidence="1">
    <location>
        <begin position="541"/>
        <end position="668"/>
    </location>
</feature>
<feature type="compositionally biased region" description="Low complexity" evidence="1">
    <location>
        <begin position="423"/>
        <end position="432"/>
    </location>
</feature>
<feature type="compositionally biased region" description="Polar residues" evidence="1">
    <location>
        <begin position="558"/>
        <end position="597"/>
    </location>
</feature>
<comment type="caution">
    <text evidence="2">The sequence shown here is derived from an EMBL/GenBank/DDBJ whole genome shotgun (WGS) entry which is preliminary data.</text>
</comment>
<evidence type="ECO:0000256" key="1">
    <source>
        <dbReference type="SAM" id="MobiDB-lite"/>
    </source>
</evidence>
<reference evidence="2" key="1">
    <citation type="submission" date="2023-03" db="EMBL/GenBank/DDBJ databases">
        <title>Massive genome expansion in bonnet fungi (Mycena s.s.) driven by repeated elements and novel gene families across ecological guilds.</title>
        <authorList>
            <consortium name="Lawrence Berkeley National Laboratory"/>
            <person name="Harder C.B."/>
            <person name="Miyauchi S."/>
            <person name="Viragh M."/>
            <person name="Kuo A."/>
            <person name="Thoen E."/>
            <person name="Andreopoulos B."/>
            <person name="Lu D."/>
            <person name="Skrede I."/>
            <person name="Drula E."/>
            <person name="Henrissat B."/>
            <person name="Morin E."/>
            <person name="Kohler A."/>
            <person name="Barry K."/>
            <person name="LaButti K."/>
            <person name="Morin E."/>
            <person name="Salamov A."/>
            <person name="Lipzen A."/>
            <person name="Mereny Z."/>
            <person name="Hegedus B."/>
            <person name="Baldrian P."/>
            <person name="Stursova M."/>
            <person name="Weitz H."/>
            <person name="Taylor A."/>
            <person name="Grigoriev I.V."/>
            <person name="Nagy L.G."/>
            <person name="Martin F."/>
            <person name="Kauserud H."/>
        </authorList>
    </citation>
    <scope>NUCLEOTIDE SEQUENCE</scope>
    <source>
        <strain evidence="2">CBHHK002</strain>
    </source>
</reference>
<dbReference type="Proteomes" id="UP001218218">
    <property type="component" value="Unassembled WGS sequence"/>
</dbReference>
<feature type="compositionally biased region" description="Polar residues" evidence="1">
    <location>
        <begin position="492"/>
        <end position="501"/>
    </location>
</feature>
<name>A0AAD7EC91_9AGAR</name>
<dbReference type="AlphaFoldDB" id="A0AAD7EC91"/>
<gene>
    <name evidence="2" type="ORF">DFH08DRAFT_822550</name>
</gene>
<organism evidence="2 3">
    <name type="scientific">Mycena albidolilacea</name>
    <dbReference type="NCBI Taxonomy" id="1033008"/>
    <lineage>
        <taxon>Eukaryota</taxon>
        <taxon>Fungi</taxon>
        <taxon>Dikarya</taxon>
        <taxon>Basidiomycota</taxon>
        <taxon>Agaricomycotina</taxon>
        <taxon>Agaricomycetes</taxon>
        <taxon>Agaricomycetidae</taxon>
        <taxon>Agaricales</taxon>
        <taxon>Marasmiineae</taxon>
        <taxon>Mycenaceae</taxon>
        <taxon>Mycena</taxon>
    </lineage>
</organism>
<protein>
    <submittedName>
        <fullName evidence="2">Uncharacterized protein</fullName>
    </submittedName>
</protein>
<proteinExistence type="predicted"/>
<dbReference type="EMBL" id="JARIHO010000074">
    <property type="protein sequence ID" value="KAJ7311792.1"/>
    <property type="molecule type" value="Genomic_DNA"/>
</dbReference>
<keyword evidence="3" id="KW-1185">Reference proteome</keyword>
<feature type="region of interest" description="Disordered" evidence="1">
    <location>
        <begin position="131"/>
        <end position="163"/>
    </location>
</feature>
<accession>A0AAD7EC91</accession>
<feature type="region of interest" description="Disordered" evidence="1">
    <location>
        <begin position="471"/>
        <end position="515"/>
    </location>
</feature>
<feature type="region of interest" description="Disordered" evidence="1">
    <location>
        <begin position="407"/>
        <end position="437"/>
    </location>
</feature>
<sequence length="1165" mass="128088">MTPPLLERFTHTQLFREYPWLSDAFVCDNWFEAATAVKGLTDYASFLVELDQRVPPANSTAHCDAEFRALLGLDNVYHMVRDQVAANSKAVAQTWTTLLRFQVLDVLLAMRWGISDTPDQANRTWENEVKKIEKESKKKAGASKAKARTLDEDQDEISPAPSTSVVESEAWSLVQKLSGMTTRSLLQKTTKNLQAMGTALTWILESRAFADDLFPLSIRVNDLYDATPAVAQRAGTLKIVDLLRPLSYALNSSFLTVFCDLDLQKEFGNVMHQYETRLFLGRYRSPRLAYMEELMLTVVRDIAIGTPVDAAISKFLAKDSEVPMELPPIDTADQTIFIPSDHSNIRLAATANRKRTKTRPLELAVPELPCSRVIATALASTICQVTDSAPGSSLDWASLVAFEDGPAPESELGAGSGSGPGSVVGPAEGAASDGQLVPMNVDHNVDITRDDTDDIPAWGSLADVDRVHLSTPNLDSTHADAEGKPLKKRPRSNSIPDTTGRASKRSGDELGEGVVSGSGAAVGAAEGATSDGQLNVTGAKQDLDDRITCDDTVDNVPPGSTANIEEDQSSMPDSNSTQGDVKGTTSKKILRSHSTPNTERRTSKRSSVLARLTGGKKDQTSTQDSELVEAVLDSDAPSDDAKTKPRKKMARPRPPASKKPNTDSRTVRVVEPLSAVERMPPKLSQHPVSMWGLRPDGTKREFKFQLHENSSLTAECRSMRRDRCWNSYKAQSNDNNSCVVKRRSCGTSGQLPTRKPEANEPALYVLTDTEWKSLSQLERTRLYETGRNIFIMGMVIGDIGAGVEESLSMLHRLDDEMEVQVRIVDMSSAVDWTSREVAYRQTAGLWNFNAQSPPDEKKWFDIAGTKWTSTLGHLDAAGGTVVGPQGDGEKYWIMKRDDLETVHDSDTYRTWDPDRPDFESGRYEGLVLPARGGILLMQNVEHIVLGLPPEGAANSPGSLSATWITGGHYFVATRIRPALSVQLHLVMLERVLTNVEHDAQWQFWSAFARFGSTLMTELTVRPPEDMQLFEAYLPTLDECSTKGWMDIVCLACLVILSTPLGSSRFLGRSGNAVIDWENDVFTASPNPMLLHLAQVVVRYHKKESKDSSNFDSDALAGFGAKVVKKNVVEALERYSAGLGTKLAMPPQHSRFWLFSGDEFSLQALF</sequence>